<sequence length="139" mass="15507">MIRITGTISIPDDSLSERFIRASGPGGQNVNKVATAVELRFDVARAALPPDMVQRLGIMAGRQLTLDGILVIASDTHRSQERNRAEARDRLVTLLRRAAVRPKKRIATKPTKASKQRRLDAKTRNSKVKSLRRVRPAFD</sequence>
<name>A0ACC5RG03_9HYPH</name>
<dbReference type="EC" id="3.1.1.29" evidence="1"/>
<comment type="caution">
    <text evidence="1">The sequence shown here is derived from an EMBL/GenBank/DDBJ whole genome shotgun (WGS) entry which is preliminary data.</text>
</comment>
<evidence type="ECO:0000313" key="2">
    <source>
        <dbReference type="Proteomes" id="UP000616151"/>
    </source>
</evidence>
<dbReference type="Proteomes" id="UP000616151">
    <property type="component" value="Unassembled WGS sequence"/>
</dbReference>
<gene>
    <name evidence="1" type="primary">arfB</name>
    <name evidence="1" type="ORF">JHL16_34525</name>
</gene>
<reference evidence="1" key="1">
    <citation type="submission" date="2021-01" db="EMBL/GenBank/DDBJ databases">
        <authorList>
            <person name="Sun Q."/>
        </authorList>
    </citation>
    <scope>NUCLEOTIDE SEQUENCE</scope>
    <source>
        <strain evidence="1">YIM B02566</strain>
    </source>
</reference>
<keyword evidence="1" id="KW-0378">Hydrolase</keyword>
<protein>
    <submittedName>
        <fullName evidence="1">Aminoacyl-tRNA hydrolase</fullName>
        <ecNumber evidence="1">3.1.1.29</ecNumber>
    </submittedName>
</protein>
<organism evidence="1 2">
    <name type="scientific">Taklimakanibacter albus</name>
    <dbReference type="NCBI Taxonomy" id="2800327"/>
    <lineage>
        <taxon>Bacteria</taxon>
        <taxon>Pseudomonadati</taxon>
        <taxon>Pseudomonadota</taxon>
        <taxon>Alphaproteobacteria</taxon>
        <taxon>Hyphomicrobiales</taxon>
        <taxon>Aestuariivirgaceae</taxon>
        <taxon>Taklimakanibacter</taxon>
    </lineage>
</organism>
<keyword evidence="2" id="KW-1185">Reference proteome</keyword>
<proteinExistence type="predicted"/>
<accession>A0ACC5RG03</accession>
<evidence type="ECO:0000313" key="1">
    <source>
        <dbReference type="EMBL" id="MBK1871533.1"/>
    </source>
</evidence>
<dbReference type="EMBL" id="JAENHL010000008">
    <property type="protein sequence ID" value="MBK1871533.1"/>
    <property type="molecule type" value="Genomic_DNA"/>
</dbReference>